<dbReference type="InterPro" id="IPR044878">
    <property type="entry name" value="UbiA_sf"/>
</dbReference>
<feature type="transmembrane region" description="Helical" evidence="12">
    <location>
        <begin position="269"/>
        <end position="290"/>
    </location>
</feature>
<dbReference type="STRING" id="485915.Dret_2205"/>
<dbReference type="HOGENOM" id="CLU_034879_5_1_7"/>
<evidence type="ECO:0000256" key="7">
    <source>
        <dbReference type="ARBA" id="ARBA00022688"/>
    </source>
</evidence>
<dbReference type="FunFam" id="1.10.357.140:FF:000008">
    <property type="entry name" value="4-hydroxybenzoate octaprenyltransferase"/>
    <property type="match status" value="1"/>
</dbReference>
<feature type="transmembrane region" description="Helical" evidence="12">
    <location>
        <begin position="145"/>
        <end position="164"/>
    </location>
</feature>
<reference evidence="13 14" key="2">
    <citation type="journal article" date="2010" name="Stand. Genomic Sci.">
        <title>Complete genome sequence of Desulfohalobium retbaense type strain (HR(100)).</title>
        <authorList>
            <person name="Spring S."/>
            <person name="Nolan M."/>
            <person name="Lapidus A."/>
            <person name="Glavina Del Rio T."/>
            <person name="Copeland A."/>
            <person name="Tice H."/>
            <person name="Cheng J.F."/>
            <person name="Lucas S."/>
            <person name="Land M."/>
            <person name="Chen F."/>
            <person name="Bruce D."/>
            <person name="Goodwin L."/>
            <person name="Pitluck S."/>
            <person name="Ivanova N."/>
            <person name="Mavromatis K."/>
            <person name="Mikhailova N."/>
            <person name="Pati A."/>
            <person name="Chen A."/>
            <person name="Palaniappan K."/>
            <person name="Hauser L."/>
            <person name="Chang Y.J."/>
            <person name="Jeffries C.D."/>
            <person name="Munk C."/>
            <person name="Kiss H."/>
            <person name="Chain P."/>
            <person name="Han C."/>
            <person name="Brettin T."/>
            <person name="Detter J.C."/>
            <person name="Schuler E."/>
            <person name="Goker M."/>
            <person name="Rohde M."/>
            <person name="Bristow J."/>
            <person name="Eisen J.A."/>
            <person name="Markowitz V."/>
            <person name="Hugenholtz P."/>
            <person name="Kyrpides N.C."/>
            <person name="Klenk H.P."/>
        </authorList>
    </citation>
    <scope>NUCLEOTIDE SEQUENCE [LARGE SCALE GENOMIC DNA]</scope>
    <source>
        <strain evidence="13 14">DSM 5692</strain>
    </source>
</reference>
<evidence type="ECO:0000256" key="6">
    <source>
        <dbReference type="ARBA" id="ARBA00022679"/>
    </source>
</evidence>
<dbReference type="GO" id="GO:0006744">
    <property type="term" value="P:ubiquinone biosynthetic process"/>
    <property type="evidence" value="ECO:0007669"/>
    <property type="project" value="UniProtKB-KW"/>
</dbReference>
<evidence type="ECO:0000256" key="4">
    <source>
        <dbReference type="ARBA" id="ARBA00022475"/>
    </source>
</evidence>
<feature type="transmembrane region" description="Helical" evidence="12">
    <location>
        <begin position="29"/>
        <end position="46"/>
    </location>
</feature>
<dbReference type="InterPro" id="IPR000537">
    <property type="entry name" value="UbiA_prenyltransferase"/>
</dbReference>
<dbReference type="Proteomes" id="UP000001052">
    <property type="component" value="Chromosome"/>
</dbReference>
<dbReference type="CDD" id="cd13959">
    <property type="entry name" value="PT_UbiA_COQ2"/>
    <property type="match status" value="1"/>
</dbReference>
<dbReference type="KEGG" id="drt:Dret_2205"/>
<evidence type="ECO:0000256" key="11">
    <source>
        <dbReference type="ARBA" id="ARBA00034524"/>
    </source>
</evidence>
<sequence length="294" mass="31949">MSSPQVDRSVSLGRQLRVMARMVKVEHSVFALPFAYIGIFLAAGGWPGARPFWLLTLAMVAVRSFAMVVNRLVDLPFDRHNPRTMDRPLVTGEIRPWGAVAAIVVCAVVFWGAASALNPLCKALAPWALVWAAGYSLAKRFTWLTHFWLGSVLALAPLAGWIAFDPAFVPTAGLFFWGVLFWVAGFDILYSCQDVAIDRFMGLHSVPARFGVGPALLLACFAHIVASLFFLMAGWSAGLGPVYFGAWAVVTLLLIGEHLLLAEDDLSRINVAFFTFNGVIAIVLGLGVVVETLL</sequence>
<evidence type="ECO:0000256" key="5">
    <source>
        <dbReference type="ARBA" id="ARBA00022519"/>
    </source>
</evidence>
<proteinExistence type="inferred from homology"/>
<keyword evidence="4" id="KW-1003">Cell membrane</keyword>
<keyword evidence="8 12" id="KW-0812">Transmembrane</keyword>
<dbReference type="InterPro" id="IPR039653">
    <property type="entry name" value="Prenyltransferase"/>
</dbReference>
<comment type="subcellular location">
    <subcellularLocation>
        <location evidence="2">Membrane</location>
        <topology evidence="2">Multi-pass membrane protein</topology>
    </subcellularLocation>
</comment>
<keyword evidence="7" id="KW-0831">Ubiquinone biosynthesis</keyword>
<dbReference type="PANTHER" id="PTHR11048">
    <property type="entry name" value="PRENYLTRANSFERASES"/>
    <property type="match status" value="1"/>
</dbReference>
<protein>
    <recommendedName>
        <fullName evidence="11">4-hydroxybenzoate polyprenyltransferase</fullName>
        <ecNumber evidence="11">2.5.1.39</ecNumber>
    </recommendedName>
</protein>
<dbReference type="AlphaFoldDB" id="C8X4Z2"/>
<dbReference type="eggNOG" id="COG0382">
    <property type="taxonomic scope" value="Bacteria"/>
</dbReference>
<evidence type="ECO:0000256" key="8">
    <source>
        <dbReference type="ARBA" id="ARBA00022692"/>
    </source>
</evidence>
<evidence type="ECO:0000256" key="10">
    <source>
        <dbReference type="ARBA" id="ARBA00023136"/>
    </source>
</evidence>
<evidence type="ECO:0000256" key="9">
    <source>
        <dbReference type="ARBA" id="ARBA00022989"/>
    </source>
</evidence>
<dbReference type="PANTHER" id="PTHR11048:SF28">
    <property type="entry name" value="4-HYDROXYBENZOATE POLYPRENYLTRANSFERASE, MITOCHONDRIAL"/>
    <property type="match status" value="1"/>
</dbReference>
<dbReference type="NCBIfam" id="TIGR01475">
    <property type="entry name" value="ubiA_other"/>
    <property type="match status" value="1"/>
</dbReference>
<dbReference type="Pfam" id="PF01040">
    <property type="entry name" value="UbiA"/>
    <property type="match status" value="1"/>
</dbReference>
<keyword evidence="6" id="KW-0808">Transferase</keyword>
<keyword evidence="9 12" id="KW-1133">Transmembrane helix</keyword>
<feature type="transmembrane region" description="Helical" evidence="12">
    <location>
        <begin position="170"/>
        <end position="190"/>
    </location>
</feature>
<evidence type="ECO:0000313" key="14">
    <source>
        <dbReference type="Proteomes" id="UP000001052"/>
    </source>
</evidence>
<dbReference type="GO" id="GO:0008412">
    <property type="term" value="F:4-hydroxybenzoate polyprenyltransferase activity"/>
    <property type="evidence" value="ECO:0007669"/>
    <property type="project" value="UniProtKB-EC"/>
</dbReference>
<dbReference type="Gene3D" id="1.20.120.1780">
    <property type="entry name" value="UbiA prenyltransferase"/>
    <property type="match status" value="1"/>
</dbReference>
<evidence type="ECO:0000313" key="13">
    <source>
        <dbReference type="EMBL" id="ACV69489.1"/>
    </source>
</evidence>
<feature type="transmembrane region" description="Helical" evidence="12">
    <location>
        <begin position="211"/>
        <end position="236"/>
    </location>
</feature>
<evidence type="ECO:0000256" key="3">
    <source>
        <dbReference type="ARBA" id="ARBA00005985"/>
    </source>
</evidence>
<dbReference type="EC" id="2.5.1.39" evidence="11"/>
<keyword evidence="14" id="KW-1185">Reference proteome</keyword>
<dbReference type="EMBL" id="CP001734">
    <property type="protein sequence ID" value="ACV69489.1"/>
    <property type="molecule type" value="Genomic_DNA"/>
</dbReference>
<feature type="transmembrane region" description="Helical" evidence="12">
    <location>
        <begin position="52"/>
        <end position="73"/>
    </location>
</feature>
<evidence type="ECO:0000256" key="12">
    <source>
        <dbReference type="SAM" id="Phobius"/>
    </source>
</evidence>
<feature type="transmembrane region" description="Helical" evidence="12">
    <location>
        <begin position="94"/>
        <end position="114"/>
    </location>
</feature>
<comment type="cofactor">
    <cofactor evidence="1">
        <name>Mg(2+)</name>
        <dbReference type="ChEBI" id="CHEBI:18420"/>
    </cofactor>
</comment>
<evidence type="ECO:0000256" key="2">
    <source>
        <dbReference type="ARBA" id="ARBA00004141"/>
    </source>
</evidence>
<dbReference type="GO" id="GO:0005886">
    <property type="term" value="C:plasma membrane"/>
    <property type="evidence" value="ECO:0007669"/>
    <property type="project" value="TreeGrafter"/>
</dbReference>
<keyword evidence="5" id="KW-0997">Cell inner membrane</keyword>
<evidence type="ECO:0000256" key="1">
    <source>
        <dbReference type="ARBA" id="ARBA00001946"/>
    </source>
</evidence>
<dbReference type="Gene3D" id="1.10.357.140">
    <property type="entry name" value="UbiA prenyltransferase"/>
    <property type="match status" value="1"/>
</dbReference>
<keyword evidence="10 12" id="KW-0472">Membrane</keyword>
<dbReference type="InterPro" id="IPR006371">
    <property type="entry name" value="Polyprenyltransferase_UbiA-li"/>
</dbReference>
<feature type="transmembrane region" description="Helical" evidence="12">
    <location>
        <begin position="242"/>
        <end position="262"/>
    </location>
</feature>
<dbReference type="FunFam" id="1.20.120.1780:FF:000001">
    <property type="entry name" value="4-hydroxybenzoate octaprenyltransferase"/>
    <property type="match status" value="1"/>
</dbReference>
<name>C8X4Z2_DESRD</name>
<organism evidence="13 14">
    <name type="scientific">Desulfohalobium retbaense (strain ATCC 49708 / DSM 5692 / JCM 16813 / HR100)</name>
    <dbReference type="NCBI Taxonomy" id="485915"/>
    <lineage>
        <taxon>Bacteria</taxon>
        <taxon>Pseudomonadati</taxon>
        <taxon>Thermodesulfobacteriota</taxon>
        <taxon>Desulfovibrionia</taxon>
        <taxon>Desulfovibrionales</taxon>
        <taxon>Desulfohalobiaceae</taxon>
        <taxon>Desulfohalobium</taxon>
    </lineage>
</organism>
<reference evidence="14" key="1">
    <citation type="submission" date="2009-09" db="EMBL/GenBank/DDBJ databases">
        <title>The complete chromosome of Desulfohalobium retbaense DSM 5692.</title>
        <authorList>
            <consortium name="US DOE Joint Genome Institute (JGI-PGF)"/>
            <person name="Lucas S."/>
            <person name="Copeland A."/>
            <person name="Lapidus A."/>
            <person name="Glavina del Rio T."/>
            <person name="Dalin E."/>
            <person name="Tice H."/>
            <person name="Bruce D."/>
            <person name="Goodwin L."/>
            <person name="Pitluck S."/>
            <person name="Kyrpides N."/>
            <person name="Mavromatis K."/>
            <person name="Ivanova N."/>
            <person name="Mikhailova N."/>
            <person name="Munk A.C."/>
            <person name="Brettin T."/>
            <person name="Detter J.C."/>
            <person name="Han C."/>
            <person name="Tapia R."/>
            <person name="Larimer F."/>
            <person name="Land M."/>
            <person name="Hauser L."/>
            <person name="Markowitz V."/>
            <person name="Cheng J.-F."/>
            <person name="Hugenholtz P."/>
            <person name="Woyke T."/>
            <person name="Wu D."/>
            <person name="Spring S."/>
            <person name="Klenk H.-P."/>
            <person name="Eisen J.A."/>
        </authorList>
    </citation>
    <scope>NUCLEOTIDE SEQUENCE [LARGE SCALE GENOMIC DNA]</scope>
    <source>
        <strain evidence="14">DSM 5692</strain>
    </source>
</reference>
<accession>C8X4Z2</accession>
<gene>
    <name evidence="13" type="ordered locus">Dret_2205</name>
</gene>
<comment type="similarity">
    <text evidence="3">Belongs to the UbiA prenyltransferase family.</text>
</comment>